<proteinExistence type="predicted"/>
<sequence>MLKRLGMSTVAVVVAFMMAIAPQSAFADETRYFYFETEDGKWDGNIRVPNHGTVGIGFYQLKPSWIAPSSLKVRLCRYAGGWRCTSYKSPASGGNYVRFTNMYGDHYYIDVRDSWSGGSVSGMLAVTAWKP</sequence>
<organism evidence="2 3">
    <name type="scientific">Desmospora profundinema</name>
    <dbReference type="NCBI Taxonomy" id="1571184"/>
    <lineage>
        <taxon>Bacteria</taxon>
        <taxon>Bacillati</taxon>
        <taxon>Bacillota</taxon>
        <taxon>Bacilli</taxon>
        <taxon>Bacillales</taxon>
        <taxon>Thermoactinomycetaceae</taxon>
        <taxon>Desmospora</taxon>
    </lineage>
</organism>
<dbReference type="Proteomes" id="UP001185012">
    <property type="component" value="Unassembled WGS sequence"/>
</dbReference>
<keyword evidence="3" id="KW-1185">Reference proteome</keyword>
<comment type="caution">
    <text evidence="2">The sequence shown here is derived from an EMBL/GenBank/DDBJ whole genome shotgun (WGS) entry which is preliminary data.</text>
</comment>
<dbReference type="RefSeq" id="WP_309866925.1">
    <property type="nucleotide sequence ID" value="NZ_JAVDQG010000006.1"/>
</dbReference>
<feature type="chain" id="PRO_5046235296" evidence="1">
    <location>
        <begin position="28"/>
        <end position="131"/>
    </location>
</feature>
<reference evidence="2 3" key="1">
    <citation type="submission" date="2023-07" db="EMBL/GenBank/DDBJ databases">
        <title>Genomic Encyclopedia of Type Strains, Phase IV (KMG-IV): sequencing the most valuable type-strain genomes for metagenomic binning, comparative biology and taxonomic classification.</title>
        <authorList>
            <person name="Goeker M."/>
        </authorList>
    </citation>
    <scope>NUCLEOTIDE SEQUENCE [LARGE SCALE GENOMIC DNA]</scope>
    <source>
        <strain evidence="2 3">DSM 45903</strain>
    </source>
</reference>
<gene>
    <name evidence="2" type="ORF">JOE21_002687</name>
</gene>
<protein>
    <submittedName>
        <fullName evidence="2">Uncharacterized protein</fullName>
    </submittedName>
</protein>
<evidence type="ECO:0000313" key="3">
    <source>
        <dbReference type="Proteomes" id="UP001185012"/>
    </source>
</evidence>
<name>A0ABU1IPF7_9BACL</name>
<dbReference type="EMBL" id="JAVDQG010000006">
    <property type="protein sequence ID" value="MDR6226677.1"/>
    <property type="molecule type" value="Genomic_DNA"/>
</dbReference>
<keyword evidence="1" id="KW-0732">Signal</keyword>
<evidence type="ECO:0000313" key="2">
    <source>
        <dbReference type="EMBL" id="MDR6226677.1"/>
    </source>
</evidence>
<evidence type="ECO:0000256" key="1">
    <source>
        <dbReference type="SAM" id="SignalP"/>
    </source>
</evidence>
<feature type="signal peptide" evidence="1">
    <location>
        <begin position="1"/>
        <end position="27"/>
    </location>
</feature>
<accession>A0ABU1IPF7</accession>